<sequence>MIWSEHGSLVILGQTALAWVVVLFHELAHLATARAAGVPGTISLSTRLQFLVAHTDVSGIWLAPLRVRVTVYLAGMAQDAAICGAALVLIFFHGPHPLLSVLVLTGFGCLVAQFLLFMRTDLYFLLQDLTGCRNLYGDSAAYLRYLITMRKRPDPLARLPGRERVSVRGYAVLLVVGTGACLAFAVMVTLPIAISLVSRAVHTLVTGSGLVSFLDATLVLGLVAAVELMWVTAWWRRHGHRVRTFLSGRSHPATHHRQSRAGA</sequence>
<organism evidence="2 3">
    <name type="scientific">Streptosporangium fragile</name>
    <dbReference type="NCBI Taxonomy" id="46186"/>
    <lineage>
        <taxon>Bacteria</taxon>
        <taxon>Bacillati</taxon>
        <taxon>Actinomycetota</taxon>
        <taxon>Actinomycetes</taxon>
        <taxon>Streptosporangiales</taxon>
        <taxon>Streptosporangiaceae</taxon>
        <taxon>Streptosporangium</taxon>
    </lineage>
</organism>
<gene>
    <name evidence="2" type="ORF">GCM10010517_02810</name>
</gene>
<keyword evidence="1" id="KW-0812">Transmembrane</keyword>
<keyword evidence="1" id="KW-1133">Transmembrane helix</keyword>
<evidence type="ECO:0000313" key="2">
    <source>
        <dbReference type="EMBL" id="GAA2846155.1"/>
    </source>
</evidence>
<comment type="caution">
    <text evidence="2">The sequence shown here is derived from an EMBL/GenBank/DDBJ whole genome shotgun (WGS) entry which is preliminary data.</text>
</comment>
<feature type="transmembrane region" description="Helical" evidence="1">
    <location>
        <begin position="170"/>
        <end position="196"/>
    </location>
</feature>
<name>A0ABN3VP81_9ACTN</name>
<feature type="transmembrane region" description="Helical" evidence="1">
    <location>
        <begin position="6"/>
        <end position="24"/>
    </location>
</feature>
<reference evidence="2 3" key="1">
    <citation type="journal article" date="2019" name="Int. J. Syst. Evol. Microbiol.">
        <title>The Global Catalogue of Microorganisms (GCM) 10K type strain sequencing project: providing services to taxonomists for standard genome sequencing and annotation.</title>
        <authorList>
            <consortium name="The Broad Institute Genomics Platform"/>
            <consortium name="The Broad Institute Genome Sequencing Center for Infectious Disease"/>
            <person name="Wu L."/>
            <person name="Ma J."/>
        </authorList>
    </citation>
    <scope>NUCLEOTIDE SEQUENCE [LARGE SCALE GENOMIC DNA]</scope>
    <source>
        <strain evidence="2 3">JCM 6242</strain>
    </source>
</reference>
<feature type="transmembrane region" description="Helical" evidence="1">
    <location>
        <begin position="98"/>
        <end position="117"/>
    </location>
</feature>
<feature type="transmembrane region" description="Helical" evidence="1">
    <location>
        <begin position="216"/>
        <end position="235"/>
    </location>
</feature>
<evidence type="ECO:0000256" key="1">
    <source>
        <dbReference type="SAM" id="Phobius"/>
    </source>
</evidence>
<keyword evidence="3" id="KW-1185">Reference proteome</keyword>
<feature type="transmembrane region" description="Helical" evidence="1">
    <location>
        <begin position="71"/>
        <end position="92"/>
    </location>
</feature>
<accession>A0ABN3VP81</accession>
<protein>
    <submittedName>
        <fullName evidence="2">Uncharacterized protein</fullName>
    </submittedName>
</protein>
<keyword evidence="1" id="KW-0472">Membrane</keyword>
<dbReference type="EMBL" id="BAAAVI010000001">
    <property type="protein sequence ID" value="GAA2846155.1"/>
    <property type="molecule type" value="Genomic_DNA"/>
</dbReference>
<evidence type="ECO:0000313" key="3">
    <source>
        <dbReference type="Proteomes" id="UP001500831"/>
    </source>
</evidence>
<dbReference type="Proteomes" id="UP001500831">
    <property type="component" value="Unassembled WGS sequence"/>
</dbReference>
<proteinExistence type="predicted"/>